<protein>
    <submittedName>
        <fullName evidence="1">Uncharacterized protein</fullName>
    </submittedName>
</protein>
<name>A0A9Q3HP32_9BASI</name>
<comment type="caution">
    <text evidence="1">The sequence shown here is derived from an EMBL/GenBank/DDBJ whole genome shotgun (WGS) entry which is preliminary data.</text>
</comment>
<dbReference type="EMBL" id="AVOT02022092">
    <property type="protein sequence ID" value="MBW0511257.1"/>
    <property type="molecule type" value="Genomic_DNA"/>
</dbReference>
<evidence type="ECO:0000313" key="2">
    <source>
        <dbReference type="Proteomes" id="UP000765509"/>
    </source>
</evidence>
<dbReference type="AlphaFoldDB" id="A0A9Q3HP32"/>
<dbReference type="Proteomes" id="UP000765509">
    <property type="component" value="Unassembled WGS sequence"/>
</dbReference>
<reference evidence="1" key="1">
    <citation type="submission" date="2021-03" db="EMBL/GenBank/DDBJ databases">
        <title>Draft genome sequence of rust myrtle Austropuccinia psidii MF-1, a brazilian biotype.</title>
        <authorList>
            <person name="Quecine M.C."/>
            <person name="Pachon D.M.R."/>
            <person name="Bonatelli M.L."/>
            <person name="Correr F.H."/>
            <person name="Franceschini L.M."/>
            <person name="Leite T.F."/>
            <person name="Margarido G.R.A."/>
            <person name="Almeida C.A."/>
            <person name="Ferrarezi J.A."/>
            <person name="Labate C.A."/>
        </authorList>
    </citation>
    <scope>NUCLEOTIDE SEQUENCE</scope>
    <source>
        <strain evidence="1">MF-1</strain>
    </source>
</reference>
<accession>A0A9Q3HP32</accession>
<gene>
    <name evidence="1" type="ORF">O181_050972</name>
</gene>
<keyword evidence="2" id="KW-1185">Reference proteome</keyword>
<organism evidence="1 2">
    <name type="scientific">Austropuccinia psidii MF-1</name>
    <dbReference type="NCBI Taxonomy" id="1389203"/>
    <lineage>
        <taxon>Eukaryota</taxon>
        <taxon>Fungi</taxon>
        <taxon>Dikarya</taxon>
        <taxon>Basidiomycota</taxon>
        <taxon>Pucciniomycotina</taxon>
        <taxon>Pucciniomycetes</taxon>
        <taxon>Pucciniales</taxon>
        <taxon>Sphaerophragmiaceae</taxon>
        <taxon>Austropuccinia</taxon>
    </lineage>
</organism>
<proteinExistence type="predicted"/>
<sequence>MKLLLLEVEVTTASNQIDLEQDIQVINPKDKNVSREERHKWAMTELPPVSKAGSTGNIPVSVQELVYGGKAAGVGISAQRVDREIELLPSSEEALGSGKT</sequence>
<evidence type="ECO:0000313" key="1">
    <source>
        <dbReference type="EMBL" id="MBW0511257.1"/>
    </source>
</evidence>